<keyword evidence="2" id="KW-0472">Membrane</keyword>
<proteinExistence type="predicted"/>
<dbReference type="Pfam" id="PF13462">
    <property type="entry name" value="Thioredoxin_4"/>
    <property type="match status" value="1"/>
</dbReference>
<reference evidence="4" key="2">
    <citation type="submission" date="2020-09" db="EMBL/GenBank/DDBJ databases">
        <authorList>
            <person name="Sun Q."/>
            <person name="Zhou Y."/>
        </authorList>
    </citation>
    <scope>NUCLEOTIDE SEQUENCE</scope>
    <source>
        <strain evidence="4">CGMCC 1.16067</strain>
    </source>
</reference>
<comment type="caution">
    <text evidence="4">The sequence shown here is derived from an EMBL/GenBank/DDBJ whole genome shotgun (WGS) entry which is preliminary data.</text>
</comment>
<protein>
    <recommendedName>
        <fullName evidence="3">Thioredoxin-like fold domain-containing protein</fullName>
    </recommendedName>
</protein>
<dbReference type="RefSeq" id="WP_188781337.1">
    <property type="nucleotide sequence ID" value="NZ_BMKQ01000002.1"/>
</dbReference>
<dbReference type="PANTHER" id="PTHR35891">
    <property type="entry name" value="THIOL:DISULFIDE INTERCHANGE PROTEIN DSBA"/>
    <property type="match status" value="1"/>
</dbReference>
<dbReference type="Proteomes" id="UP000649179">
    <property type="component" value="Unassembled WGS sequence"/>
</dbReference>
<dbReference type="SUPFAM" id="SSF52833">
    <property type="entry name" value="Thioredoxin-like"/>
    <property type="match status" value="1"/>
</dbReference>
<name>A0A917BW02_9ACTN</name>
<reference evidence="4" key="1">
    <citation type="journal article" date="2014" name="Int. J. Syst. Evol. Microbiol.">
        <title>Complete genome sequence of Corynebacterium casei LMG S-19264T (=DSM 44701T), isolated from a smear-ripened cheese.</title>
        <authorList>
            <consortium name="US DOE Joint Genome Institute (JGI-PGF)"/>
            <person name="Walter F."/>
            <person name="Albersmeier A."/>
            <person name="Kalinowski J."/>
            <person name="Ruckert C."/>
        </authorList>
    </citation>
    <scope>NUCLEOTIDE SEQUENCE</scope>
    <source>
        <strain evidence="4">CGMCC 1.16067</strain>
    </source>
</reference>
<keyword evidence="2" id="KW-0812">Transmembrane</keyword>
<evidence type="ECO:0000313" key="5">
    <source>
        <dbReference type="Proteomes" id="UP000649179"/>
    </source>
</evidence>
<feature type="transmembrane region" description="Helical" evidence="2">
    <location>
        <begin position="26"/>
        <end position="48"/>
    </location>
</feature>
<accession>A0A917BW02</accession>
<dbReference type="PANTHER" id="PTHR35891:SF3">
    <property type="entry name" value="THIOL:DISULFIDE INTERCHANGE PROTEIN DSBL"/>
    <property type="match status" value="1"/>
</dbReference>
<organism evidence="4 5">
    <name type="scientific">Marmoricola endophyticus</name>
    <dbReference type="NCBI Taxonomy" id="2040280"/>
    <lineage>
        <taxon>Bacteria</taxon>
        <taxon>Bacillati</taxon>
        <taxon>Actinomycetota</taxon>
        <taxon>Actinomycetes</taxon>
        <taxon>Propionibacteriales</taxon>
        <taxon>Nocardioidaceae</taxon>
        <taxon>Marmoricola</taxon>
    </lineage>
</organism>
<feature type="domain" description="Thioredoxin-like fold" evidence="3">
    <location>
        <begin position="67"/>
        <end position="237"/>
    </location>
</feature>
<evidence type="ECO:0000256" key="2">
    <source>
        <dbReference type="SAM" id="Phobius"/>
    </source>
</evidence>
<evidence type="ECO:0000256" key="1">
    <source>
        <dbReference type="SAM" id="MobiDB-lite"/>
    </source>
</evidence>
<keyword evidence="2" id="KW-1133">Transmembrane helix</keyword>
<dbReference type="AlphaFoldDB" id="A0A917BW02"/>
<keyword evidence="5" id="KW-1185">Reference proteome</keyword>
<dbReference type="Gene3D" id="3.40.30.10">
    <property type="entry name" value="Glutaredoxin"/>
    <property type="match status" value="1"/>
</dbReference>
<feature type="region of interest" description="Disordered" evidence="1">
    <location>
        <begin position="221"/>
        <end position="242"/>
    </location>
</feature>
<dbReference type="InterPro" id="IPR012336">
    <property type="entry name" value="Thioredoxin-like_fold"/>
</dbReference>
<evidence type="ECO:0000313" key="4">
    <source>
        <dbReference type="EMBL" id="GGF57797.1"/>
    </source>
</evidence>
<dbReference type="InterPro" id="IPR050824">
    <property type="entry name" value="Thiol_disulfide_DsbA"/>
</dbReference>
<dbReference type="EMBL" id="BMKQ01000002">
    <property type="protein sequence ID" value="GGF57797.1"/>
    <property type="molecule type" value="Genomic_DNA"/>
</dbReference>
<gene>
    <name evidence="4" type="ORF">GCM10011519_34620</name>
</gene>
<dbReference type="InterPro" id="IPR036249">
    <property type="entry name" value="Thioredoxin-like_sf"/>
</dbReference>
<evidence type="ECO:0000259" key="3">
    <source>
        <dbReference type="Pfam" id="PF13462"/>
    </source>
</evidence>
<sequence>MSKQNRQARAAAAIAQQKRAERNRRLGITGAIVVVVAAVVAGLVWYSLGGSSSDSAVAGAASAKVDDTSLVVGPDSAKTKVTIYEDFQCPYCRQFESQSRDFLREAASDGKAQITYKPFNLLTQDDYSARALSAFATVLDDGTAKQALAFHDKLFDEQPYENASDKPDTTQLRDWAKDSGVTKASVLDAIGPVDKSYVTKVTQAAVGAGVQGTPTILVDGKPLSGSSISDQADQLEEMIKKS</sequence>